<evidence type="ECO:0008006" key="3">
    <source>
        <dbReference type="Google" id="ProtNLM"/>
    </source>
</evidence>
<comment type="caution">
    <text evidence="1">The sequence shown here is derived from an EMBL/GenBank/DDBJ whole genome shotgun (WGS) entry which is preliminary data.</text>
</comment>
<dbReference type="AlphaFoldDB" id="A0A2V1K5N3"/>
<dbReference type="Proteomes" id="UP000245212">
    <property type="component" value="Unassembled WGS sequence"/>
</dbReference>
<evidence type="ECO:0000313" key="1">
    <source>
        <dbReference type="EMBL" id="PWF25543.1"/>
    </source>
</evidence>
<dbReference type="EMBL" id="QETA01000001">
    <property type="protein sequence ID" value="PWF25543.1"/>
    <property type="molecule type" value="Genomic_DNA"/>
</dbReference>
<protein>
    <recommendedName>
        <fullName evidence="3">SMI1/KNR4 family protein</fullName>
    </recommendedName>
</protein>
<evidence type="ECO:0000313" key="2">
    <source>
        <dbReference type="Proteomes" id="UP000245212"/>
    </source>
</evidence>
<proteinExistence type="predicted"/>
<sequence>MLTARFARYGRWAHATHGHWLSVADMETLWQDDIQDELLDQIKFQAECLKTDWDNNVFGLFREDRLSLFAGSDIGNEAIFLLWLDGCDEPELWVYDANGESRYANLEVYLAAYLADDVSAANVSWRL</sequence>
<reference evidence="2" key="1">
    <citation type="submission" date="2018-05" db="EMBL/GenBank/DDBJ databases">
        <authorList>
            <person name="Li Y."/>
        </authorList>
    </citation>
    <scope>NUCLEOTIDE SEQUENCE [LARGE SCALE GENOMIC DNA]</scope>
    <source>
        <strain evidence="2">3d-2-2</strain>
    </source>
</reference>
<name>A0A2V1K5N3_9BURK</name>
<accession>A0A2V1K5N3</accession>
<organism evidence="1 2">
    <name type="scientific">Corticimicrobacter populi</name>
    <dbReference type="NCBI Taxonomy" id="2175229"/>
    <lineage>
        <taxon>Bacteria</taxon>
        <taxon>Pseudomonadati</taxon>
        <taxon>Pseudomonadota</taxon>
        <taxon>Betaproteobacteria</taxon>
        <taxon>Burkholderiales</taxon>
        <taxon>Alcaligenaceae</taxon>
        <taxon>Corticimicrobacter</taxon>
    </lineage>
</organism>
<keyword evidence="2" id="KW-1185">Reference proteome</keyword>
<gene>
    <name evidence="1" type="ORF">DD235_00630</name>
</gene>